<dbReference type="Gene3D" id="3.40.50.300">
    <property type="entry name" value="P-loop containing nucleotide triphosphate hydrolases"/>
    <property type="match status" value="1"/>
</dbReference>
<dbReference type="GO" id="GO:0006109">
    <property type="term" value="P:regulation of carbohydrate metabolic process"/>
    <property type="evidence" value="ECO:0007669"/>
    <property type="project" value="InterPro"/>
</dbReference>
<dbReference type="Pfam" id="PF07475">
    <property type="entry name" value="Hpr_kinase_C"/>
    <property type="match status" value="1"/>
</dbReference>
<keyword evidence="2" id="KW-0808">Transferase</keyword>
<organism evidence="2 3">
    <name type="scientific">Fertoeibacter niger</name>
    <dbReference type="NCBI Taxonomy" id="2656921"/>
    <lineage>
        <taxon>Bacteria</taxon>
        <taxon>Pseudomonadati</taxon>
        <taxon>Pseudomonadota</taxon>
        <taxon>Alphaproteobacteria</taxon>
        <taxon>Rhodobacterales</taxon>
        <taxon>Paracoccaceae</taxon>
        <taxon>Fertoeibacter</taxon>
    </lineage>
</organism>
<reference evidence="2" key="1">
    <citation type="submission" date="2020-05" db="EMBL/GenBank/DDBJ databases">
        <title>Fertoebacter nigrum gen. nov., sp. nov., a new member of the family Rhodobacteraceae.</title>
        <authorList>
            <person name="Szuroczki S."/>
            <person name="Abbaszade G."/>
            <person name="Buni D."/>
            <person name="Schumann P."/>
            <person name="Toth E."/>
        </authorList>
    </citation>
    <scope>NUCLEOTIDE SEQUENCE</scope>
    <source>
        <strain evidence="2">RG-N-1a</strain>
    </source>
</reference>
<evidence type="ECO:0000313" key="3">
    <source>
        <dbReference type="Proteomes" id="UP000484076"/>
    </source>
</evidence>
<protein>
    <submittedName>
        <fullName evidence="2">Serine kinase</fullName>
    </submittedName>
</protein>
<dbReference type="Proteomes" id="UP000484076">
    <property type="component" value="Unassembled WGS sequence"/>
</dbReference>
<keyword evidence="3" id="KW-1185">Reference proteome</keyword>
<sequence length="141" mass="14610">MTPAAVTLHAGCVAMEGRGLLILGPSGSGKSALALQLMVLGAGLVSDDHTDVTREAGGLTARCPAALAGMIEARGLGILHAPVVSSARLVLAVDLGVSETERLPPFRHVDVLGLELPLVRAQQGSHFHAALLHYLRFGRHS</sequence>
<keyword evidence="2" id="KW-0418">Kinase</keyword>
<name>A0A8X8GUG9_9RHOB</name>
<dbReference type="SUPFAM" id="SSF53795">
    <property type="entry name" value="PEP carboxykinase-like"/>
    <property type="match status" value="1"/>
</dbReference>
<dbReference type="AlphaFoldDB" id="A0A8X8GUG9"/>
<gene>
    <name evidence="2" type="ORF">GEU84_009260</name>
</gene>
<dbReference type="CDD" id="cd01918">
    <property type="entry name" value="HprK_C"/>
    <property type="match status" value="1"/>
</dbReference>
<feature type="domain" description="HPr kinase/phosphorylase C-terminal" evidence="1">
    <location>
        <begin position="6"/>
        <end position="80"/>
    </location>
</feature>
<accession>A0A8X8GUG9</accession>
<proteinExistence type="predicted"/>
<dbReference type="EMBL" id="WHUT02000004">
    <property type="protein sequence ID" value="NUB44568.1"/>
    <property type="molecule type" value="Genomic_DNA"/>
</dbReference>
<dbReference type="InterPro" id="IPR027417">
    <property type="entry name" value="P-loop_NTPase"/>
</dbReference>
<dbReference type="InterPro" id="IPR011104">
    <property type="entry name" value="Hpr_kin/Pase_C"/>
</dbReference>
<evidence type="ECO:0000259" key="1">
    <source>
        <dbReference type="Pfam" id="PF07475"/>
    </source>
</evidence>
<dbReference type="RefSeq" id="WP_174539675.1">
    <property type="nucleotide sequence ID" value="NZ_WHUT02000004.1"/>
</dbReference>
<dbReference type="GO" id="GO:0000155">
    <property type="term" value="F:phosphorelay sensor kinase activity"/>
    <property type="evidence" value="ECO:0007669"/>
    <property type="project" value="InterPro"/>
</dbReference>
<dbReference type="GO" id="GO:0005524">
    <property type="term" value="F:ATP binding"/>
    <property type="evidence" value="ECO:0007669"/>
    <property type="project" value="InterPro"/>
</dbReference>
<evidence type="ECO:0000313" key="2">
    <source>
        <dbReference type="EMBL" id="NUB44568.1"/>
    </source>
</evidence>
<comment type="caution">
    <text evidence="2">The sequence shown here is derived from an EMBL/GenBank/DDBJ whole genome shotgun (WGS) entry which is preliminary data.</text>
</comment>